<comment type="caution">
    <text evidence="2">The sequence shown here is derived from an EMBL/GenBank/DDBJ whole genome shotgun (WGS) entry which is preliminary data.</text>
</comment>
<gene>
    <name evidence="2" type="ORF">LCGC14_0176140</name>
</gene>
<dbReference type="AlphaFoldDB" id="A0A0F9URH2"/>
<evidence type="ECO:0000256" key="1">
    <source>
        <dbReference type="SAM" id="MobiDB-lite"/>
    </source>
</evidence>
<dbReference type="EMBL" id="LAZR01000069">
    <property type="protein sequence ID" value="KKN95745.1"/>
    <property type="molecule type" value="Genomic_DNA"/>
</dbReference>
<name>A0A0F9URH2_9ZZZZ</name>
<sequence>MNEKRSYYSVHKKSAIRRAGKKIDPKLAQQRNIIANKLKTATITRDDNKLAEAYFKQEDPSLKRDILKNIRDDEFHRDLILDGNEDLINVFTSLTIVKDQDFLYDVRIAVSDIDDSLLHAVLDYRLKGYTPPKNRKITHYTFGGLADLFGTSSENLSLGQTDVFGNNATYDALGNIGYTIDQILDMSPAQREAAIVASGGEYTSGGGAPGETADGTSGTTTRLLT</sequence>
<evidence type="ECO:0000313" key="2">
    <source>
        <dbReference type="EMBL" id="KKN95745.1"/>
    </source>
</evidence>
<proteinExistence type="predicted"/>
<protein>
    <submittedName>
        <fullName evidence="2">Uncharacterized protein</fullName>
    </submittedName>
</protein>
<feature type="compositionally biased region" description="Polar residues" evidence="1">
    <location>
        <begin position="214"/>
        <end position="225"/>
    </location>
</feature>
<accession>A0A0F9URH2</accession>
<feature type="region of interest" description="Disordered" evidence="1">
    <location>
        <begin position="200"/>
        <end position="225"/>
    </location>
</feature>
<organism evidence="2">
    <name type="scientific">marine sediment metagenome</name>
    <dbReference type="NCBI Taxonomy" id="412755"/>
    <lineage>
        <taxon>unclassified sequences</taxon>
        <taxon>metagenomes</taxon>
        <taxon>ecological metagenomes</taxon>
    </lineage>
</organism>
<reference evidence="2" key="1">
    <citation type="journal article" date="2015" name="Nature">
        <title>Complex archaea that bridge the gap between prokaryotes and eukaryotes.</title>
        <authorList>
            <person name="Spang A."/>
            <person name="Saw J.H."/>
            <person name="Jorgensen S.L."/>
            <person name="Zaremba-Niedzwiedzka K."/>
            <person name="Martijn J."/>
            <person name="Lind A.E."/>
            <person name="van Eijk R."/>
            <person name="Schleper C."/>
            <person name="Guy L."/>
            <person name="Ettema T.J."/>
        </authorList>
    </citation>
    <scope>NUCLEOTIDE SEQUENCE</scope>
</reference>